<dbReference type="Pfam" id="PF00326">
    <property type="entry name" value="Peptidase_S9"/>
    <property type="match status" value="1"/>
</dbReference>
<evidence type="ECO:0000256" key="4">
    <source>
        <dbReference type="SAM" id="SignalP"/>
    </source>
</evidence>
<dbReference type="InterPro" id="IPR001375">
    <property type="entry name" value="Peptidase_S9_cat"/>
</dbReference>
<keyword evidence="2 7" id="KW-0378">Hydrolase</keyword>
<evidence type="ECO:0000256" key="3">
    <source>
        <dbReference type="ARBA" id="ARBA00022825"/>
    </source>
</evidence>
<keyword evidence="4" id="KW-0732">Signal</keyword>
<dbReference type="Gene3D" id="2.130.10.120">
    <property type="entry name" value="Prolyl oligopeptidase, N-terminal domain"/>
    <property type="match status" value="1"/>
</dbReference>
<dbReference type="EC" id="3.4.21.26" evidence="7"/>
<gene>
    <name evidence="7" type="ORF">HNQ58_000657</name>
</gene>
<dbReference type="GO" id="GO:0070012">
    <property type="term" value="F:oligopeptidase activity"/>
    <property type="evidence" value="ECO:0007669"/>
    <property type="project" value="TreeGrafter"/>
</dbReference>
<evidence type="ECO:0000259" key="5">
    <source>
        <dbReference type="Pfam" id="PF00326"/>
    </source>
</evidence>
<proteinExistence type="predicted"/>
<dbReference type="RefSeq" id="WP_183947353.1">
    <property type="nucleotide sequence ID" value="NZ_JACHHX010000003.1"/>
</dbReference>
<protein>
    <submittedName>
        <fullName evidence="7">Prolyl oligopeptidase</fullName>
        <ecNumber evidence="7">3.4.21.26</ecNumber>
    </submittedName>
</protein>
<dbReference type="GO" id="GO:0005829">
    <property type="term" value="C:cytosol"/>
    <property type="evidence" value="ECO:0007669"/>
    <property type="project" value="TreeGrafter"/>
</dbReference>
<evidence type="ECO:0000259" key="6">
    <source>
        <dbReference type="Pfam" id="PF02897"/>
    </source>
</evidence>
<dbReference type="GO" id="GO:0004252">
    <property type="term" value="F:serine-type endopeptidase activity"/>
    <property type="evidence" value="ECO:0007669"/>
    <property type="project" value="UniProtKB-EC"/>
</dbReference>
<feature type="signal peptide" evidence="4">
    <location>
        <begin position="1"/>
        <end position="21"/>
    </location>
</feature>
<evidence type="ECO:0000313" key="7">
    <source>
        <dbReference type="EMBL" id="MBB5014781.1"/>
    </source>
</evidence>
<keyword evidence="1" id="KW-0645">Protease</keyword>
<evidence type="ECO:0000256" key="2">
    <source>
        <dbReference type="ARBA" id="ARBA00022801"/>
    </source>
</evidence>
<dbReference type="PANTHER" id="PTHR42881">
    <property type="entry name" value="PROLYL ENDOPEPTIDASE"/>
    <property type="match status" value="1"/>
</dbReference>
<dbReference type="InterPro" id="IPR002470">
    <property type="entry name" value="Peptidase_S9A"/>
</dbReference>
<feature type="chain" id="PRO_5030719476" evidence="4">
    <location>
        <begin position="22"/>
        <end position="708"/>
    </location>
</feature>
<evidence type="ECO:0000313" key="8">
    <source>
        <dbReference type="Proteomes" id="UP000519004"/>
    </source>
</evidence>
<dbReference type="SUPFAM" id="SSF50993">
    <property type="entry name" value="Peptidase/esterase 'gauge' domain"/>
    <property type="match status" value="1"/>
</dbReference>
<evidence type="ECO:0000256" key="1">
    <source>
        <dbReference type="ARBA" id="ARBA00022670"/>
    </source>
</evidence>
<name>A0A7W7XYI7_9GAMM</name>
<dbReference type="Proteomes" id="UP000519004">
    <property type="component" value="Unassembled WGS sequence"/>
</dbReference>
<keyword evidence="8" id="KW-1185">Reference proteome</keyword>
<dbReference type="InterPro" id="IPR051167">
    <property type="entry name" value="Prolyl_oligopep/macrocyclase"/>
</dbReference>
<dbReference type="InterPro" id="IPR029058">
    <property type="entry name" value="AB_hydrolase_fold"/>
</dbReference>
<feature type="domain" description="Peptidase S9 prolyl oligopeptidase catalytic" evidence="5">
    <location>
        <begin position="503"/>
        <end position="704"/>
    </location>
</feature>
<keyword evidence="3" id="KW-0720">Serine protease</keyword>
<dbReference type="Gene3D" id="3.40.50.1820">
    <property type="entry name" value="alpha/beta hydrolase"/>
    <property type="match status" value="1"/>
</dbReference>
<dbReference type="InterPro" id="IPR023302">
    <property type="entry name" value="Pept_S9A_N"/>
</dbReference>
<reference evidence="7 8" key="1">
    <citation type="submission" date="2020-08" db="EMBL/GenBank/DDBJ databases">
        <title>Genomic Encyclopedia of Type Strains, Phase IV (KMG-IV): sequencing the most valuable type-strain genomes for metagenomic binning, comparative biology and taxonomic classification.</title>
        <authorList>
            <person name="Goeker M."/>
        </authorList>
    </citation>
    <scope>NUCLEOTIDE SEQUENCE [LARGE SCALE GENOMIC DNA]</scope>
    <source>
        <strain evidence="7 8">DSM 25897</strain>
    </source>
</reference>
<dbReference type="GO" id="GO:0006508">
    <property type="term" value="P:proteolysis"/>
    <property type="evidence" value="ECO:0007669"/>
    <property type="project" value="UniProtKB-KW"/>
</dbReference>
<feature type="domain" description="Peptidase S9A N-terminal" evidence="6">
    <location>
        <begin position="27"/>
        <end position="422"/>
    </location>
</feature>
<dbReference type="PRINTS" id="PR00862">
    <property type="entry name" value="PROLIGOPTASE"/>
</dbReference>
<dbReference type="PANTHER" id="PTHR42881:SF13">
    <property type="entry name" value="PROLYL ENDOPEPTIDASE"/>
    <property type="match status" value="1"/>
</dbReference>
<sequence length="708" mass="79113">MRKASLACLLSGLGLGLAAHAADVATPPASAADPYLWLEDVTGERALDWVRSRNAVTVEKMQADPEFAKLQDDLLAILDSDARIPGVTKLGSHYYNFWRDRNHVRGVWRRTTLDEYRKAEPAWETVLDLDALAEAEGENWVWAGANCLRPDYTRCLIALSRGGADANVTREFDLERREFVTDGFFRPEAKGGLQWIDRDTVYVYTDFGAGSLTSSGYPRIVKQWKRGTPMSQAQPVFEGRVEDMYIAAFRDHTPGHVRDFVSRTLAFYNNELYLRRGDGSLAKIDVPNSAKKGVFREWLSLELREPWAVDGRHYAAGSLLVTKFDDFMAGKREFEVLFEPSDTTSLADVVVTRDHVILNVLDDVKNRLYVLTPVTEAGRTTWRREPFAGAPEFGTVSVSAIDPHASNDVFLTATDFITPTTLHLGTVGQPLQKLKQMPAFFDASHLTISQHFATSRDGTRVPYFLVAPKFLETHGKNPTLLYAYGGFEISQLPSYSPVVGRAWLQQGGVYVVANIRGGGEYGPRWHQAALKANRHRAYEDFAAVAEDLIARGITSPPHLGIRGGSNGGLLVGNMITLYPQLFGAAVSAVPLLDMQRYHLLLAGASWMAEYGNPDDPAEWEFIRTFSPYHNVRADVRYPPTLFTTSTRDDRVHPGHARKMMARMEEQGHEVLYYENIEGGHGGAANNRQAAFMQALQYQFLRQRLSASE</sequence>
<dbReference type="SUPFAM" id="SSF53474">
    <property type="entry name" value="alpha/beta-Hydrolases"/>
    <property type="match status" value="1"/>
</dbReference>
<comment type="caution">
    <text evidence="7">The sequence shown here is derived from an EMBL/GenBank/DDBJ whole genome shotgun (WGS) entry which is preliminary data.</text>
</comment>
<organism evidence="7 8">
    <name type="scientific">Rehaibacterium terrae</name>
    <dbReference type="NCBI Taxonomy" id="1341696"/>
    <lineage>
        <taxon>Bacteria</taxon>
        <taxon>Pseudomonadati</taxon>
        <taxon>Pseudomonadota</taxon>
        <taxon>Gammaproteobacteria</taxon>
        <taxon>Lysobacterales</taxon>
        <taxon>Lysobacteraceae</taxon>
        <taxon>Rehaibacterium</taxon>
    </lineage>
</organism>
<accession>A0A7W7XYI7</accession>
<dbReference type="AlphaFoldDB" id="A0A7W7XYI7"/>
<dbReference type="EMBL" id="JACHHX010000003">
    <property type="protein sequence ID" value="MBB5014781.1"/>
    <property type="molecule type" value="Genomic_DNA"/>
</dbReference>
<dbReference type="Pfam" id="PF02897">
    <property type="entry name" value="Peptidase_S9_N"/>
    <property type="match status" value="1"/>
</dbReference>